<dbReference type="Proteomes" id="UP000262621">
    <property type="component" value="Unassembled WGS sequence"/>
</dbReference>
<evidence type="ECO:0000259" key="2">
    <source>
        <dbReference type="Pfam" id="PF20068"/>
    </source>
</evidence>
<evidence type="ECO:0000256" key="1">
    <source>
        <dbReference type="SAM" id="MobiDB-lite"/>
    </source>
</evidence>
<organism evidence="3 4">
    <name type="scientific">Micromonospora craniellae</name>
    <dbReference type="NCBI Taxonomy" id="2294034"/>
    <lineage>
        <taxon>Bacteria</taxon>
        <taxon>Bacillati</taxon>
        <taxon>Actinomycetota</taxon>
        <taxon>Actinomycetes</taxon>
        <taxon>Micromonosporales</taxon>
        <taxon>Micromonosporaceae</taxon>
        <taxon>Micromonospora</taxon>
    </lineage>
</organism>
<protein>
    <submittedName>
        <fullName evidence="3">Amphi-Trp domain-containing protein</fullName>
    </submittedName>
</protein>
<evidence type="ECO:0000313" key="3">
    <source>
        <dbReference type="EMBL" id="RFS46280.1"/>
    </source>
</evidence>
<feature type="region of interest" description="Disordered" evidence="1">
    <location>
        <begin position="72"/>
        <end position="107"/>
    </location>
</feature>
<proteinExistence type="predicted"/>
<gene>
    <name evidence="3" type="ORF">D0Q02_12610</name>
</gene>
<feature type="domain" description="Amphi-Trp" evidence="2">
    <location>
        <begin position="3"/>
        <end position="75"/>
    </location>
</feature>
<keyword evidence="4" id="KW-1185">Reference proteome</keyword>
<dbReference type="EMBL" id="QVFU01000010">
    <property type="protein sequence ID" value="RFS46280.1"/>
    <property type="molecule type" value="Genomic_DNA"/>
</dbReference>
<dbReference type="Pfam" id="PF20068">
    <property type="entry name" value="Amphi-Trp"/>
    <property type="match status" value="1"/>
</dbReference>
<name>A0A372G0M6_9ACTN</name>
<feature type="compositionally biased region" description="Basic and acidic residues" evidence="1">
    <location>
        <begin position="73"/>
        <end position="91"/>
    </location>
</feature>
<dbReference type="AlphaFoldDB" id="A0A372G0M6"/>
<sequence>MDIYEDERTVSRADLAAWLRQVASQVEAGQVFYGAAGAVAVADQVHCELEIEQEGKDEYSIEIEFSWVNPAAEGEKPAAAEGEKADAEKAAATEADEEPETESSATA</sequence>
<accession>A0A372G0M6</accession>
<dbReference type="RefSeq" id="WP_117228159.1">
    <property type="nucleotide sequence ID" value="NZ_CP061725.1"/>
</dbReference>
<comment type="caution">
    <text evidence="3">The sequence shown here is derived from an EMBL/GenBank/DDBJ whole genome shotgun (WGS) entry which is preliminary data.</text>
</comment>
<reference evidence="3 4" key="1">
    <citation type="submission" date="2018-08" db="EMBL/GenBank/DDBJ databases">
        <title>Verrucosispora craniellae sp. nov., isolated from a marine sponge in the South China Sea.</title>
        <authorList>
            <person name="Li L."/>
            <person name="Lin H.W."/>
        </authorList>
    </citation>
    <scope>NUCLEOTIDE SEQUENCE [LARGE SCALE GENOMIC DNA]</scope>
    <source>
        <strain evidence="3 4">LHW63014</strain>
    </source>
</reference>
<evidence type="ECO:0000313" key="4">
    <source>
        <dbReference type="Proteomes" id="UP000262621"/>
    </source>
</evidence>
<dbReference type="NCBIfam" id="TIGR04354">
    <property type="entry name" value="amphi-Trp"/>
    <property type="match status" value="1"/>
</dbReference>
<dbReference type="InterPro" id="IPR027598">
    <property type="entry name" value="Amphi-Trp_dom"/>
</dbReference>